<dbReference type="PANTHER" id="PTHR45621">
    <property type="entry name" value="OS01G0588500 PROTEIN-RELATED"/>
    <property type="match status" value="1"/>
</dbReference>
<evidence type="ECO:0000313" key="4">
    <source>
        <dbReference type="Proteomes" id="UP000245207"/>
    </source>
</evidence>
<reference evidence="3 4" key="1">
    <citation type="journal article" date="2018" name="Mol. Plant">
        <title>The genome of Artemisia annua provides insight into the evolution of Asteraceae family and artemisinin biosynthesis.</title>
        <authorList>
            <person name="Shen Q."/>
            <person name="Zhang L."/>
            <person name="Liao Z."/>
            <person name="Wang S."/>
            <person name="Yan T."/>
            <person name="Shi P."/>
            <person name="Liu M."/>
            <person name="Fu X."/>
            <person name="Pan Q."/>
            <person name="Wang Y."/>
            <person name="Lv Z."/>
            <person name="Lu X."/>
            <person name="Zhang F."/>
            <person name="Jiang W."/>
            <person name="Ma Y."/>
            <person name="Chen M."/>
            <person name="Hao X."/>
            <person name="Li L."/>
            <person name="Tang Y."/>
            <person name="Lv G."/>
            <person name="Zhou Y."/>
            <person name="Sun X."/>
            <person name="Brodelius P.E."/>
            <person name="Rose J.K.C."/>
            <person name="Tang K."/>
        </authorList>
    </citation>
    <scope>NUCLEOTIDE SEQUENCE [LARGE SCALE GENOMIC DNA]</scope>
    <source>
        <strain evidence="4">cv. Huhao1</strain>
        <tissue evidence="3">Leaf</tissue>
    </source>
</reference>
<dbReference type="EMBL" id="PKPP01008213">
    <property type="protein sequence ID" value="PWA51278.1"/>
    <property type="molecule type" value="Genomic_DNA"/>
</dbReference>
<evidence type="ECO:0000256" key="1">
    <source>
        <dbReference type="PROSITE-ProRule" id="PRU10141"/>
    </source>
</evidence>
<gene>
    <name evidence="3" type="ORF">CTI12_AA464700</name>
</gene>
<dbReference type="OrthoDB" id="1898513at2759"/>
<dbReference type="PROSITE" id="PS50011">
    <property type="entry name" value="PROTEIN_KINASE_DOM"/>
    <property type="match status" value="1"/>
</dbReference>
<dbReference type="SUPFAM" id="SSF56112">
    <property type="entry name" value="Protein kinase-like (PK-like)"/>
    <property type="match status" value="1"/>
</dbReference>
<dbReference type="GO" id="GO:0004672">
    <property type="term" value="F:protein kinase activity"/>
    <property type="evidence" value="ECO:0007669"/>
    <property type="project" value="InterPro"/>
</dbReference>
<dbReference type="AlphaFoldDB" id="A0A2U1LQK1"/>
<comment type="caution">
    <text evidence="3">The sequence shown here is derived from an EMBL/GenBank/DDBJ whole genome shotgun (WGS) entry which is preliminary data.</text>
</comment>
<dbReference type="InterPro" id="IPR011009">
    <property type="entry name" value="Kinase-like_dom_sf"/>
</dbReference>
<dbReference type="STRING" id="35608.A0A2U1LQK1"/>
<keyword evidence="4" id="KW-1185">Reference proteome</keyword>
<proteinExistence type="predicted"/>
<dbReference type="Proteomes" id="UP000245207">
    <property type="component" value="Unassembled WGS sequence"/>
</dbReference>
<accession>A0A2U1LQK1</accession>
<dbReference type="PROSITE" id="PS00107">
    <property type="entry name" value="PROTEIN_KINASE_ATP"/>
    <property type="match status" value="1"/>
</dbReference>
<keyword evidence="1" id="KW-0547">Nucleotide-binding</keyword>
<organism evidence="3 4">
    <name type="scientific">Artemisia annua</name>
    <name type="common">Sweet wormwood</name>
    <dbReference type="NCBI Taxonomy" id="35608"/>
    <lineage>
        <taxon>Eukaryota</taxon>
        <taxon>Viridiplantae</taxon>
        <taxon>Streptophyta</taxon>
        <taxon>Embryophyta</taxon>
        <taxon>Tracheophyta</taxon>
        <taxon>Spermatophyta</taxon>
        <taxon>Magnoliopsida</taxon>
        <taxon>eudicotyledons</taxon>
        <taxon>Gunneridae</taxon>
        <taxon>Pentapetalae</taxon>
        <taxon>asterids</taxon>
        <taxon>campanulids</taxon>
        <taxon>Asterales</taxon>
        <taxon>Asteraceae</taxon>
        <taxon>Asteroideae</taxon>
        <taxon>Anthemideae</taxon>
        <taxon>Artemisiinae</taxon>
        <taxon>Artemisia</taxon>
    </lineage>
</organism>
<keyword evidence="3" id="KW-0808">Transferase</keyword>
<evidence type="ECO:0000313" key="3">
    <source>
        <dbReference type="EMBL" id="PWA51278.1"/>
    </source>
</evidence>
<name>A0A2U1LQK1_ARTAN</name>
<dbReference type="Gene3D" id="1.10.510.10">
    <property type="entry name" value="Transferase(Phosphotransferase) domain 1"/>
    <property type="match status" value="1"/>
</dbReference>
<dbReference type="InterPro" id="IPR050823">
    <property type="entry name" value="Plant_Ser_Thr_Prot_Kinase"/>
</dbReference>
<dbReference type="Gene3D" id="3.30.200.20">
    <property type="entry name" value="Phosphorylase Kinase, domain 1"/>
    <property type="match status" value="1"/>
</dbReference>
<feature type="domain" description="Protein kinase" evidence="2">
    <location>
        <begin position="1"/>
        <end position="275"/>
    </location>
</feature>
<dbReference type="InterPro" id="IPR017441">
    <property type="entry name" value="Protein_kinase_ATP_BS"/>
</dbReference>
<keyword evidence="1" id="KW-0067">ATP-binding</keyword>
<protein>
    <submittedName>
        <fullName evidence="3">Protein kinase-like domain-containing protein</fullName>
    </submittedName>
</protein>
<keyword evidence="3" id="KW-0418">Kinase</keyword>
<sequence length="312" mass="34891">MSYVTHDETSVPGNTTFFSAYTSLTERPSGTAPSSQNFPDTIREYPTTLRAFKLAELNLATNKFNRSRKIGEGRFGNVHKGIIKRLENPSVNVSVAVKRGKRGPQSNIHISWSMRLKIAKDAATGLTYLHEGMGVDRQLIFRDFKPSNILLDREMNAKLSDFGFARQGPQDGRTHVSTATVVGTKGYATSEYVQTGRLTTKIDVWNDDVGKLKVKVESKCKSFSDLIECLNAMKVEKNGLSAELETLQKEDYSKDDLIQELETRLNSLQVVHVGVRLLVDDVDKVNNELTLKMAELNEKAKGSAKLFQKEEK</sequence>
<dbReference type="GO" id="GO:0005524">
    <property type="term" value="F:ATP binding"/>
    <property type="evidence" value="ECO:0007669"/>
    <property type="project" value="UniProtKB-UniRule"/>
</dbReference>
<feature type="binding site" evidence="1">
    <location>
        <position position="98"/>
    </location>
    <ligand>
        <name>ATP</name>
        <dbReference type="ChEBI" id="CHEBI:30616"/>
    </ligand>
</feature>
<dbReference type="InterPro" id="IPR000719">
    <property type="entry name" value="Prot_kinase_dom"/>
</dbReference>
<dbReference type="Pfam" id="PF00069">
    <property type="entry name" value="Pkinase"/>
    <property type="match status" value="1"/>
</dbReference>
<evidence type="ECO:0000259" key="2">
    <source>
        <dbReference type="PROSITE" id="PS50011"/>
    </source>
</evidence>